<dbReference type="Proteomes" id="UP000778578">
    <property type="component" value="Unassembled WGS sequence"/>
</dbReference>
<dbReference type="RefSeq" id="WP_222961406.1">
    <property type="nucleotide sequence ID" value="NZ_JAINZZ010000005.1"/>
</dbReference>
<dbReference type="EMBL" id="JAINZZ010000005">
    <property type="protein sequence ID" value="MBY8877248.1"/>
    <property type="molecule type" value="Genomic_DNA"/>
</dbReference>
<reference evidence="2 3" key="1">
    <citation type="submission" date="2021-08" db="EMBL/GenBank/DDBJ databases">
        <title>WGS of actinomycetes from Thailand.</title>
        <authorList>
            <person name="Thawai C."/>
        </authorList>
    </citation>
    <scope>NUCLEOTIDE SEQUENCE [LARGE SCALE GENOMIC DNA]</scope>
    <source>
        <strain evidence="2 3">PLK6-54</strain>
    </source>
</reference>
<proteinExistence type="predicted"/>
<protein>
    <submittedName>
        <fullName evidence="2">Uncharacterized protein</fullName>
    </submittedName>
</protein>
<keyword evidence="3" id="KW-1185">Reference proteome</keyword>
<sequence>MRPAFPAGRQAVHAPGAGADPTSTAHVVRGAHVVPGVPVGHAVQTLPFGNGTAGANDTADHRRQFT</sequence>
<evidence type="ECO:0000313" key="2">
    <source>
        <dbReference type="EMBL" id="MBY8877248.1"/>
    </source>
</evidence>
<organism evidence="2 3">
    <name type="scientific">Actinacidiphila acidipaludis</name>
    <dbReference type="NCBI Taxonomy" id="2873382"/>
    <lineage>
        <taxon>Bacteria</taxon>
        <taxon>Bacillati</taxon>
        <taxon>Actinomycetota</taxon>
        <taxon>Actinomycetes</taxon>
        <taxon>Kitasatosporales</taxon>
        <taxon>Streptomycetaceae</taxon>
        <taxon>Actinacidiphila</taxon>
    </lineage>
</organism>
<accession>A0ABS7Q2S2</accession>
<name>A0ABS7Q2S2_9ACTN</name>
<feature type="region of interest" description="Disordered" evidence="1">
    <location>
        <begin position="46"/>
        <end position="66"/>
    </location>
</feature>
<gene>
    <name evidence="2" type="ORF">K7862_06270</name>
</gene>
<comment type="caution">
    <text evidence="2">The sequence shown here is derived from an EMBL/GenBank/DDBJ whole genome shotgun (WGS) entry which is preliminary data.</text>
</comment>
<feature type="region of interest" description="Disordered" evidence="1">
    <location>
        <begin position="1"/>
        <end position="23"/>
    </location>
</feature>
<evidence type="ECO:0000256" key="1">
    <source>
        <dbReference type="SAM" id="MobiDB-lite"/>
    </source>
</evidence>
<evidence type="ECO:0000313" key="3">
    <source>
        <dbReference type="Proteomes" id="UP000778578"/>
    </source>
</evidence>